<feature type="transmembrane region" description="Helical" evidence="10">
    <location>
        <begin position="1197"/>
        <end position="1216"/>
    </location>
</feature>
<feature type="compositionally biased region" description="Polar residues" evidence="9">
    <location>
        <begin position="390"/>
        <end position="400"/>
    </location>
</feature>
<dbReference type="InterPro" id="IPR011527">
    <property type="entry name" value="ABC1_TM_dom"/>
</dbReference>
<dbReference type="SUPFAM" id="SSF90123">
    <property type="entry name" value="ABC transporter transmembrane region"/>
    <property type="match status" value="2"/>
</dbReference>
<feature type="transmembrane region" description="Helical" evidence="10">
    <location>
        <begin position="1111"/>
        <end position="1130"/>
    </location>
</feature>
<dbReference type="FunFam" id="1.20.1560.10:FF:000013">
    <property type="entry name" value="ABC transporter C family member 2"/>
    <property type="match status" value="1"/>
</dbReference>
<evidence type="ECO:0000256" key="2">
    <source>
        <dbReference type="ARBA" id="ARBA00022448"/>
    </source>
</evidence>
<feature type="transmembrane region" description="Helical" evidence="10">
    <location>
        <begin position="967"/>
        <end position="991"/>
    </location>
</feature>
<dbReference type="GO" id="GO:0140359">
    <property type="term" value="F:ABC-type transporter activity"/>
    <property type="evidence" value="ECO:0007669"/>
    <property type="project" value="InterPro"/>
</dbReference>
<keyword evidence="4" id="KW-0677">Repeat</keyword>
<feature type="region of interest" description="Disordered" evidence="9">
    <location>
        <begin position="905"/>
        <end position="934"/>
    </location>
</feature>
<keyword evidence="7 10" id="KW-1133">Transmembrane helix</keyword>
<dbReference type="CDD" id="cd18596">
    <property type="entry name" value="ABC_6TM_VMR1_D1_like"/>
    <property type="match status" value="1"/>
</dbReference>
<dbReference type="Gene3D" id="1.20.1560.10">
    <property type="entry name" value="ABC transporter type 1, transmembrane domain"/>
    <property type="match status" value="2"/>
</dbReference>
<evidence type="ECO:0000313" key="13">
    <source>
        <dbReference type="EMBL" id="KZS96543.1"/>
    </source>
</evidence>
<dbReference type="GO" id="GO:0016887">
    <property type="term" value="F:ATP hydrolysis activity"/>
    <property type="evidence" value="ECO:0007669"/>
    <property type="project" value="InterPro"/>
</dbReference>
<feature type="transmembrane region" description="Helical" evidence="10">
    <location>
        <begin position="36"/>
        <end position="55"/>
    </location>
</feature>
<evidence type="ECO:0000259" key="11">
    <source>
        <dbReference type="PROSITE" id="PS50893"/>
    </source>
</evidence>
<dbReference type="EMBL" id="KV419399">
    <property type="protein sequence ID" value="KZS96543.1"/>
    <property type="molecule type" value="Genomic_DNA"/>
</dbReference>
<evidence type="ECO:0000256" key="7">
    <source>
        <dbReference type="ARBA" id="ARBA00022989"/>
    </source>
</evidence>
<dbReference type="PANTHER" id="PTHR24223">
    <property type="entry name" value="ATP-BINDING CASSETTE SUB-FAMILY C"/>
    <property type="match status" value="1"/>
</dbReference>
<dbReference type="SUPFAM" id="SSF52540">
    <property type="entry name" value="P-loop containing nucleoside triphosphate hydrolases"/>
    <property type="match status" value="2"/>
</dbReference>
<feature type="domain" description="ABC transmembrane type-1" evidence="12">
    <location>
        <begin position="970"/>
        <end position="1239"/>
    </location>
</feature>
<dbReference type="STRING" id="1314777.A0A164Y3E5"/>
<feature type="transmembrane region" description="Helical" evidence="10">
    <location>
        <begin position="1084"/>
        <end position="1105"/>
    </location>
</feature>
<feature type="domain" description="ABC transmembrane type-1" evidence="12">
    <location>
        <begin position="453"/>
        <end position="636"/>
    </location>
</feature>
<feature type="compositionally biased region" description="Basic and acidic residues" evidence="9">
    <location>
        <begin position="911"/>
        <end position="922"/>
    </location>
</feature>
<feature type="region of interest" description="Disordered" evidence="9">
    <location>
        <begin position="383"/>
        <end position="446"/>
    </location>
</feature>
<feature type="transmembrane region" description="Helical" evidence="10">
    <location>
        <begin position="86"/>
        <end position="106"/>
    </location>
</feature>
<name>A0A164Y3E5_9AGAM</name>
<evidence type="ECO:0000259" key="12">
    <source>
        <dbReference type="PROSITE" id="PS50929"/>
    </source>
</evidence>
<keyword evidence="3 10" id="KW-0812">Transmembrane</keyword>
<dbReference type="SMART" id="SM00382">
    <property type="entry name" value="AAA"/>
    <property type="match status" value="2"/>
</dbReference>
<evidence type="ECO:0000256" key="3">
    <source>
        <dbReference type="ARBA" id="ARBA00022692"/>
    </source>
</evidence>
<keyword evidence="2" id="KW-0813">Transport</keyword>
<feature type="transmembrane region" description="Helical" evidence="10">
    <location>
        <begin position="175"/>
        <end position="192"/>
    </location>
</feature>
<feature type="transmembrane region" description="Helical" evidence="10">
    <location>
        <begin position="286"/>
        <end position="309"/>
    </location>
</feature>
<organism evidence="13 14">
    <name type="scientific">Sistotremastrum niveocremeum HHB9708</name>
    <dbReference type="NCBI Taxonomy" id="1314777"/>
    <lineage>
        <taxon>Eukaryota</taxon>
        <taxon>Fungi</taxon>
        <taxon>Dikarya</taxon>
        <taxon>Basidiomycota</taxon>
        <taxon>Agaricomycotina</taxon>
        <taxon>Agaricomycetes</taxon>
        <taxon>Sistotremastrales</taxon>
        <taxon>Sistotremastraceae</taxon>
        <taxon>Sertulicium</taxon>
        <taxon>Sertulicium niveocremeum</taxon>
    </lineage>
</organism>
<evidence type="ECO:0000256" key="4">
    <source>
        <dbReference type="ARBA" id="ARBA00022737"/>
    </source>
</evidence>
<dbReference type="Gene3D" id="3.40.50.300">
    <property type="entry name" value="P-loop containing nucleotide triphosphate hydrolases"/>
    <property type="match status" value="2"/>
</dbReference>
<dbReference type="GO" id="GO:0005524">
    <property type="term" value="F:ATP binding"/>
    <property type="evidence" value="ECO:0007669"/>
    <property type="project" value="UniProtKB-KW"/>
</dbReference>
<dbReference type="InterPro" id="IPR027417">
    <property type="entry name" value="P-loop_NTPase"/>
</dbReference>
<evidence type="ECO:0000256" key="6">
    <source>
        <dbReference type="ARBA" id="ARBA00022840"/>
    </source>
</evidence>
<sequence length="1550" mass="171463">MGFQQAFSMQALADFVPAPQSPIGPADGLFGELIRALPWLGCLTSIVVFGISVLTHRTRGTNLLKHQGKSDEDGDTYSSIIHALRLVFSLILLTISGISFGVHGAIRTDIPSLLSFGYATFTSVVTLRVSNRHWQARTSLHTTMIYLAFLTTHTSHDLLPLMRGQPNISFGLLHWVRYGSLLVVSLIVPAILPRHYTLPSKGSDEYSYEEKEKINPALTASYLSLSLYSFLDRLILQASRLPTLEMSSLPPVAAEDTAEYLGDNLLPLLDPTADTKNERRSLIWKLFIAFRIEFLIMGIFNMTQVNISFPPNEMKYIEKGSPVGSIQPWVWILWLALGPIIAAMASQYSIFVKTHAGVRIEAILTQLIFDQPLFMRVNTLSAEAPPKSAPKSTNSFPFGQSRTSSTSSTSSERKLKQRASDPTATKTSSSDSDPTKSKTPKTQANSGDQIGLINNLLTVDLKNVIASLDWMIPVIALIRMVLFIWFLYNILGWSAFVGISALAVTSPLPGYTYKVLNTVEKMKMKKSDERLQSVIQTVDLLRMIKLFAWEDRMAEKIDKKREEELKYVWKSTVLGAITTNFNTLFPLASMMITYTIYTLIMRRPLTASVIFPSITVFDMCRAQFTTMDYYIPVIMRGRLSLRRIENFLRSGETIKQEHIISPPLTPSSSTDHLSPLLIRDMAFAWETPASSGNAGFPISAPSENDARFWLRIDGVLEFYEGGINIVCGATGVGKTSLLMALLGEMHQEALSAHGCVMFPRDGGVSYAAQESWVMNGTIRDNILFQTDYDAERYKKVLHQTALERDIELFDAGDHTEIGEKGITLSGAVYSDARILLLDDILSSLDAHTSQWIVDKCLMGDLVRGRTVILVTHNIVLTQPIANRMILISGDGQILTQDMKPDYFTPSSPASHDAELSKSTKEDDTSETVQVGEREAKSKTLIGKEEMAVGRVSGSAVKLYVKSLGHPAFVLTCGIFLLLTGCMTIAQNWFIVYWTSQYEDHITSSVPVKKYLLIYGGLLLLGVTLSATSWIIYRVGSLRASRTIHKMLVQSIFTSTFRWLDTTPVSRITTRCSQDMQAIDTSIPALLHSVAEFSISIMISIGMVVYASGWIMLLPAIGILLVGLGCGHVYMKAQLPVKRLMSNARAPLLGHMGATLHGIVSIRAYGAQERVRRELKSKINDYSRTAFLYWDLNRWIGVRMEGLGGIFAGIVAAWLLYGIGTDSIEPGMIGFILRLLYYFSKQILAWVRMSNDLEVNANSLERVQSFLTIEHEAPPSRDATPPAYWPASGDLNVNGLSARYSADGPDVLKDISFSIKSGERVGIVGRTGAGKSSLALSLLRALPMSNGTITFDGFDINALNLSSIRSNITIIPQHPELMSGTIRENLDPFGEFEDADMNAALKDAGLSELQREDGAEEATTGKNITLDLVIQGGGSNLSLGQRQIIALARAFMRKSKVIIIDEGTAAIDHQTDDAIQSAMKRVLRDVTTIIIAHRLESVMDADKIMVLDEGRLIEFDTPQNLLRRENSSFRALVERGLRRHREDDGAAVPVG</sequence>
<dbReference type="CDD" id="cd18604">
    <property type="entry name" value="ABC_6TM_VMR1_D2_like"/>
    <property type="match status" value="1"/>
</dbReference>
<dbReference type="InterPro" id="IPR050173">
    <property type="entry name" value="ABC_transporter_C-like"/>
</dbReference>
<keyword evidence="6" id="KW-0067">ATP-binding</keyword>
<keyword evidence="5" id="KW-0547">Nucleotide-binding</keyword>
<dbReference type="PANTHER" id="PTHR24223:SF356">
    <property type="entry name" value="ATP-BINDING CASSETTE TRANSPORTER ABC4"/>
    <property type="match status" value="1"/>
</dbReference>
<evidence type="ECO:0000256" key="9">
    <source>
        <dbReference type="SAM" id="MobiDB-lite"/>
    </source>
</evidence>
<dbReference type="PROSITE" id="PS50893">
    <property type="entry name" value="ABC_TRANSPORTER_2"/>
    <property type="match status" value="2"/>
</dbReference>
<feature type="domain" description="ABC transporter" evidence="11">
    <location>
        <begin position="1290"/>
        <end position="1533"/>
    </location>
</feature>
<dbReference type="InterPro" id="IPR036640">
    <property type="entry name" value="ABC1_TM_sf"/>
</dbReference>
<dbReference type="InterPro" id="IPR003439">
    <property type="entry name" value="ABC_transporter-like_ATP-bd"/>
</dbReference>
<feature type="transmembrane region" description="Helical" evidence="10">
    <location>
        <begin position="329"/>
        <end position="351"/>
    </location>
</feature>
<dbReference type="FunFam" id="3.40.50.300:FF:000838">
    <property type="entry name" value="ABC multidrug transporter (Eurofung)"/>
    <property type="match status" value="1"/>
</dbReference>
<feature type="compositionally biased region" description="Low complexity" evidence="9">
    <location>
        <begin position="401"/>
        <end position="410"/>
    </location>
</feature>
<dbReference type="Proteomes" id="UP000076722">
    <property type="component" value="Unassembled WGS sequence"/>
</dbReference>
<reference evidence="13 14" key="1">
    <citation type="journal article" date="2016" name="Mol. Biol. Evol.">
        <title>Comparative Genomics of Early-Diverging Mushroom-Forming Fungi Provides Insights into the Origins of Lignocellulose Decay Capabilities.</title>
        <authorList>
            <person name="Nagy L.G."/>
            <person name="Riley R."/>
            <person name="Tritt A."/>
            <person name="Adam C."/>
            <person name="Daum C."/>
            <person name="Floudas D."/>
            <person name="Sun H."/>
            <person name="Yadav J.S."/>
            <person name="Pangilinan J."/>
            <person name="Larsson K.H."/>
            <person name="Matsuura K."/>
            <person name="Barry K."/>
            <person name="Labutti K."/>
            <person name="Kuo R."/>
            <person name="Ohm R.A."/>
            <person name="Bhattacharya S.S."/>
            <person name="Shirouzu T."/>
            <person name="Yoshinaga Y."/>
            <person name="Martin F.M."/>
            <person name="Grigoriev I.V."/>
            <person name="Hibbett D.S."/>
        </authorList>
    </citation>
    <scope>NUCLEOTIDE SEQUENCE [LARGE SCALE GENOMIC DNA]</scope>
    <source>
        <strain evidence="13 14">HHB9708</strain>
    </source>
</reference>
<dbReference type="PROSITE" id="PS50929">
    <property type="entry name" value="ABC_TM1F"/>
    <property type="match status" value="2"/>
</dbReference>
<dbReference type="Pfam" id="PF00005">
    <property type="entry name" value="ABC_tran"/>
    <property type="match status" value="1"/>
</dbReference>
<feature type="domain" description="ABC transporter" evidence="11">
    <location>
        <begin position="676"/>
        <end position="914"/>
    </location>
</feature>
<evidence type="ECO:0000313" key="14">
    <source>
        <dbReference type="Proteomes" id="UP000076722"/>
    </source>
</evidence>
<accession>A0A164Y3E5</accession>
<comment type="subcellular location">
    <subcellularLocation>
        <location evidence="1">Membrane</location>
        <topology evidence="1">Multi-pass membrane protein</topology>
    </subcellularLocation>
</comment>
<evidence type="ECO:0000256" key="10">
    <source>
        <dbReference type="SAM" id="Phobius"/>
    </source>
</evidence>
<evidence type="ECO:0000256" key="1">
    <source>
        <dbReference type="ARBA" id="ARBA00004141"/>
    </source>
</evidence>
<protein>
    <recommendedName>
        <fullName evidence="15">P-loop containing nucleoside triphosphate hydrolase protein</fullName>
    </recommendedName>
</protein>
<dbReference type="Pfam" id="PF00664">
    <property type="entry name" value="ABC_membrane"/>
    <property type="match status" value="2"/>
</dbReference>
<evidence type="ECO:0000256" key="8">
    <source>
        <dbReference type="ARBA" id="ARBA00023136"/>
    </source>
</evidence>
<dbReference type="OrthoDB" id="6500128at2759"/>
<proteinExistence type="predicted"/>
<feature type="transmembrane region" description="Helical" evidence="10">
    <location>
        <begin position="1011"/>
        <end position="1032"/>
    </location>
</feature>
<keyword evidence="14" id="KW-1185">Reference proteome</keyword>
<dbReference type="InterPro" id="IPR003593">
    <property type="entry name" value="AAA+_ATPase"/>
</dbReference>
<keyword evidence="8 10" id="KW-0472">Membrane</keyword>
<feature type="compositionally biased region" description="Low complexity" evidence="9">
    <location>
        <begin position="420"/>
        <end position="432"/>
    </location>
</feature>
<dbReference type="CDD" id="cd03244">
    <property type="entry name" value="ABCC_MRP_domain2"/>
    <property type="match status" value="1"/>
</dbReference>
<dbReference type="GO" id="GO:0016020">
    <property type="term" value="C:membrane"/>
    <property type="evidence" value="ECO:0007669"/>
    <property type="project" value="UniProtKB-SubCell"/>
</dbReference>
<gene>
    <name evidence="13" type="ORF">SISNIDRAFT_451288</name>
</gene>
<evidence type="ECO:0008006" key="15">
    <source>
        <dbReference type="Google" id="ProtNLM"/>
    </source>
</evidence>
<evidence type="ECO:0000256" key="5">
    <source>
        <dbReference type="ARBA" id="ARBA00022741"/>
    </source>
</evidence>